<reference evidence="3" key="1">
    <citation type="journal article" date="2019" name="Int. J. Syst. Evol. Microbiol.">
        <title>The Global Catalogue of Microorganisms (GCM) 10K type strain sequencing project: providing services to taxonomists for standard genome sequencing and annotation.</title>
        <authorList>
            <consortium name="The Broad Institute Genomics Platform"/>
            <consortium name="The Broad Institute Genome Sequencing Center for Infectious Disease"/>
            <person name="Wu L."/>
            <person name="Ma J."/>
        </authorList>
    </citation>
    <scope>NUCLEOTIDE SEQUENCE [LARGE SCALE GENOMIC DNA]</scope>
    <source>
        <strain evidence="3">JCM 4586</strain>
    </source>
</reference>
<accession>A0ABQ2Y925</accession>
<feature type="compositionally biased region" description="Polar residues" evidence="1">
    <location>
        <begin position="139"/>
        <end position="152"/>
    </location>
</feature>
<comment type="caution">
    <text evidence="2">The sequence shown here is derived from an EMBL/GenBank/DDBJ whole genome shotgun (WGS) entry which is preliminary data.</text>
</comment>
<protein>
    <submittedName>
        <fullName evidence="2">Uncharacterized protein</fullName>
    </submittedName>
</protein>
<name>A0ABQ2Y925_9ACTN</name>
<evidence type="ECO:0000256" key="1">
    <source>
        <dbReference type="SAM" id="MobiDB-lite"/>
    </source>
</evidence>
<keyword evidence="3" id="KW-1185">Reference proteome</keyword>
<evidence type="ECO:0000313" key="3">
    <source>
        <dbReference type="Proteomes" id="UP000659223"/>
    </source>
</evidence>
<gene>
    <name evidence="2" type="ORF">GCM10010324_18630</name>
</gene>
<dbReference type="EMBL" id="BMUT01000003">
    <property type="protein sequence ID" value="GGX73620.1"/>
    <property type="molecule type" value="Genomic_DNA"/>
</dbReference>
<feature type="region of interest" description="Disordered" evidence="1">
    <location>
        <begin position="98"/>
        <end position="160"/>
    </location>
</feature>
<evidence type="ECO:0000313" key="2">
    <source>
        <dbReference type="EMBL" id="GGX73620.1"/>
    </source>
</evidence>
<sequence length="160" mass="17013">MGFLVFPLWQPSHGATPVPLTSIPFSGSHAYAEYASRPTAPTSTAPTVATDPEHLLTERDGSSGYVTLRTVEFVRWKVRGRADGGLFGCEVGLVGEAGVGSQGSSRSPFRRRWSGPREEVTGAAGSLASGPCIHRTSDTSDTFNADDSSVRSGSPWPFPW</sequence>
<proteinExistence type="predicted"/>
<dbReference type="Proteomes" id="UP000659223">
    <property type="component" value="Unassembled WGS sequence"/>
</dbReference>
<organism evidence="2 3">
    <name type="scientific">Streptomyces hiroshimensis</name>
    <dbReference type="NCBI Taxonomy" id="66424"/>
    <lineage>
        <taxon>Bacteria</taxon>
        <taxon>Bacillati</taxon>
        <taxon>Actinomycetota</taxon>
        <taxon>Actinomycetes</taxon>
        <taxon>Kitasatosporales</taxon>
        <taxon>Streptomycetaceae</taxon>
        <taxon>Streptomyces</taxon>
    </lineage>
</organism>